<dbReference type="RefSeq" id="WP_107036732.1">
    <property type="nucleotide sequence ID" value="NZ_CAONGC010000033.1"/>
</dbReference>
<organism evidence="3 4">
    <name type="scientific">Paramuribaculum intestinale</name>
    <dbReference type="NCBI Taxonomy" id="2094151"/>
    <lineage>
        <taxon>Bacteria</taxon>
        <taxon>Pseudomonadati</taxon>
        <taxon>Bacteroidota</taxon>
        <taxon>Bacteroidia</taxon>
        <taxon>Bacteroidales</taxon>
        <taxon>Muribaculaceae</taxon>
        <taxon>Paramuribaculum</taxon>
    </lineage>
</organism>
<sequence length="259" mass="28782">MFDKCVKIRKATVAVVLALMAAVSCPERACAQQFVSFEPARQFLEVDVHLLGGGSGVIQNYASCFPEIREINNSMGGSYGLGAGAVFGLNTFFGLGTELNILLNHSRTDMGVSNDDATSVSNVFLRNRYCYANIPVFMSFRFHVLGPIRWNVDAGLFYQYGLSGSQNQTIFNSVINDLGQLVPRVVKSKPDYFNSKDTFIHSYRRSDIGLHFSTALQFGRHFAIGARLQFGFKNVARTDGIVCPRIHNYDFHALAAYKF</sequence>
<dbReference type="AlphaFoldDB" id="A0A2V1IT76"/>
<dbReference type="Proteomes" id="UP000244925">
    <property type="component" value="Unassembled WGS sequence"/>
</dbReference>
<dbReference type="GeneID" id="93424030"/>
<reference evidence="4" key="1">
    <citation type="submission" date="2018-02" db="EMBL/GenBank/DDBJ databases">
        <authorList>
            <person name="Clavel T."/>
            <person name="Strowig T."/>
        </authorList>
    </citation>
    <scope>NUCLEOTIDE SEQUENCE [LARGE SCALE GENOMIC DNA]</scope>
    <source>
        <strain evidence="4">DSM 100764</strain>
    </source>
</reference>
<dbReference type="Pfam" id="PF13568">
    <property type="entry name" value="OMP_b-brl_2"/>
    <property type="match status" value="1"/>
</dbReference>
<keyword evidence="4" id="KW-1185">Reference proteome</keyword>
<feature type="domain" description="Outer membrane protein beta-barrel" evidence="2">
    <location>
        <begin position="51"/>
        <end position="235"/>
    </location>
</feature>
<evidence type="ECO:0000313" key="4">
    <source>
        <dbReference type="Proteomes" id="UP000244925"/>
    </source>
</evidence>
<keyword evidence="1" id="KW-0732">Signal</keyword>
<feature type="chain" id="PRO_5016128469" evidence="1">
    <location>
        <begin position="32"/>
        <end position="259"/>
    </location>
</feature>
<protein>
    <submittedName>
        <fullName evidence="3">PorT family protein</fullName>
    </submittedName>
</protein>
<evidence type="ECO:0000259" key="2">
    <source>
        <dbReference type="Pfam" id="PF13568"/>
    </source>
</evidence>
<gene>
    <name evidence="3" type="ORF">C5O25_10690</name>
</gene>
<evidence type="ECO:0000313" key="3">
    <source>
        <dbReference type="EMBL" id="PWB06297.1"/>
    </source>
</evidence>
<accession>A0A2V1IT76</accession>
<evidence type="ECO:0000256" key="1">
    <source>
        <dbReference type="SAM" id="SignalP"/>
    </source>
</evidence>
<comment type="caution">
    <text evidence="3">The sequence shown here is derived from an EMBL/GenBank/DDBJ whole genome shotgun (WGS) entry which is preliminary data.</text>
</comment>
<proteinExistence type="predicted"/>
<dbReference type="EMBL" id="PUBV01000028">
    <property type="protein sequence ID" value="PWB06297.1"/>
    <property type="molecule type" value="Genomic_DNA"/>
</dbReference>
<dbReference type="PROSITE" id="PS51257">
    <property type="entry name" value="PROKAR_LIPOPROTEIN"/>
    <property type="match status" value="1"/>
</dbReference>
<dbReference type="InterPro" id="IPR025665">
    <property type="entry name" value="Beta-barrel_OMP_2"/>
</dbReference>
<name>A0A2V1IT76_9BACT</name>
<feature type="signal peptide" evidence="1">
    <location>
        <begin position="1"/>
        <end position="31"/>
    </location>
</feature>